<proteinExistence type="predicted"/>
<dbReference type="EMBL" id="AZGY01000034">
    <property type="protein sequence ID" value="KZZ87781.1"/>
    <property type="molecule type" value="Genomic_DNA"/>
</dbReference>
<dbReference type="InterPro" id="IPR016181">
    <property type="entry name" value="Acyl_CoA_acyltransferase"/>
</dbReference>
<accession>A0A167VNG9</accession>
<feature type="domain" description="N-acetyltransferase" evidence="1">
    <location>
        <begin position="3"/>
        <end position="212"/>
    </location>
</feature>
<keyword evidence="3" id="KW-1185">Reference proteome</keyword>
<evidence type="ECO:0000259" key="1">
    <source>
        <dbReference type="PROSITE" id="PS51186"/>
    </source>
</evidence>
<reference evidence="2 3" key="1">
    <citation type="journal article" date="2016" name="Genome Biol. Evol.">
        <title>Divergent and convergent evolution of fungal pathogenicity.</title>
        <authorList>
            <person name="Shang Y."/>
            <person name="Xiao G."/>
            <person name="Zheng P."/>
            <person name="Cen K."/>
            <person name="Zhan S."/>
            <person name="Wang C."/>
        </authorList>
    </citation>
    <scope>NUCLEOTIDE SEQUENCE [LARGE SCALE GENOMIC DNA]</scope>
    <source>
        <strain evidence="2 3">RCEF 2490</strain>
    </source>
</reference>
<dbReference type="CDD" id="cd04301">
    <property type="entry name" value="NAT_SF"/>
    <property type="match status" value="1"/>
</dbReference>
<dbReference type="AlphaFoldDB" id="A0A167VNG9"/>
<gene>
    <name evidence="2" type="ORF">AAL_08284</name>
</gene>
<dbReference type="SUPFAM" id="SSF55729">
    <property type="entry name" value="Acyl-CoA N-acyltransferases (Nat)"/>
    <property type="match status" value="1"/>
</dbReference>
<dbReference type="PROSITE" id="PS51186">
    <property type="entry name" value="GNAT"/>
    <property type="match status" value="1"/>
</dbReference>
<name>A0A167VNG9_9HYPO</name>
<dbReference type="STRING" id="1081109.A0A167VNG9"/>
<organism evidence="2 3">
    <name type="scientific">Moelleriella libera RCEF 2490</name>
    <dbReference type="NCBI Taxonomy" id="1081109"/>
    <lineage>
        <taxon>Eukaryota</taxon>
        <taxon>Fungi</taxon>
        <taxon>Dikarya</taxon>
        <taxon>Ascomycota</taxon>
        <taxon>Pezizomycotina</taxon>
        <taxon>Sordariomycetes</taxon>
        <taxon>Hypocreomycetidae</taxon>
        <taxon>Hypocreales</taxon>
        <taxon>Clavicipitaceae</taxon>
        <taxon>Moelleriella</taxon>
    </lineage>
</organism>
<dbReference type="GO" id="GO:0016747">
    <property type="term" value="F:acyltransferase activity, transferring groups other than amino-acyl groups"/>
    <property type="evidence" value="ECO:0007669"/>
    <property type="project" value="InterPro"/>
</dbReference>
<dbReference type="Gene3D" id="3.40.630.30">
    <property type="match status" value="1"/>
</dbReference>
<dbReference type="InterPro" id="IPR000182">
    <property type="entry name" value="GNAT_dom"/>
</dbReference>
<dbReference type="PANTHER" id="PTHR42791:SF5">
    <property type="entry name" value="HYPOTHETICAL ACETYLTRANSFERASE (EUROFUNG)"/>
    <property type="match status" value="1"/>
</dbReference>
<keyword evidence="2" id="KW-0808">Transferase</keyword>
<sequence>MDFNVSEVVEDAEFKELIQCLIDAFEEPPSKLLQLFIPSCPSDDAQATLAEAVERFSLWHRSDPTSTWIKVTDSETGKLLGGANWNIYDTNPYAEGSHPECYWWPEGPGRDAANALMHQMTTPRTMYMSKPHVFLNICFTHPAYRGRGVGTLLVGWGLDQADEKGLETYIDSSASGLSLYRRLGLAQDEKREFSLATLPEGKQRVRLEKQLLPFAWWPMHRAVGGNKNAPSPWEGNK</sequence>
<dbReference type="InterPro" id="IPR052523">
    <property type="entry name" value="Trichothecene_AcTrans"/>
</dbReference>
<dbReference type="PANTHER" id="PTHR42791">
    <property type="entry name" value="GNAT FAMILY ACETYLTRANSFERASE"/>
    <property type="match status" value="1"/>
</dbReference>
<dbReference type="Proteomes" id="UP000078544">
    <property type="component" value="Unassembled WGS sequence"/>
</dbReference>
<dbReference type="Pfam" id="PF00583">
    <property type="entry name" value="Acetyltransf_1"/>
    <property type="match status" value="1"/>
</dbReference>
<comment type="caution">
    <text evidence="2">The sequence shown here is derived from an EMBL/GenBank/DDBJ whole genome shotgun (WGS) entry which is preliminary data.</text>
</comment>
<protein>
    <submittedName>
        <fullName evidence="2">GNAT family acetyltransferase</fullName>
    </submittedName>
</protein>
<evidence type="ECO:0000313" key="3">
    <source>
        <dbReference type="Proteomes" id="UP000078544"/>
    </source>
</evidence>
<dbReference type="OrthoDB" id="4960553at2759"/>
<evidence type="ECO:0000313" key="2">
    <source>
        <dbReference type="EMBL" id="KZZ87781.1"/>
    </source>
</evidence>